<comment type="subcellular location">
    <subcellularLocation>
        <location evidence="1">Cell membrane</location>
        <topology evidence="1">Multi-pass membrane protein</topology>
    </subcellularLocation>
</comment>
<keyword evidence="4" id="KW-0812">Transmembrane</keyword>
<keyword evidence="5" id="KW-1133">Transmembrane helix</keyword>
<comment type="similarity">
    <text evidence="2">Belongs to the chromate ion transporter (CHR) (TC 2.A.51) family.</text>
</comment>
<dbReference type="Pfam" id="PF02417">
    <property type="entry name" value="Chromate_transp"/>
    <property type="match status" value="1"/>
</dbReference>
<proteinExistence type="inferred from homology"/>
<dbReference type="OrthoDB" id="9788907at2"/>
<reference evidence="7 8" key="1">
    <citation type="submission" date="2013-08" db="EMBL/GenBank/DDBJ databases">
        <title>An opportunistic ruminal bacterium that causes liver abscesses in cattle.</title>
        <authorList>
            <person name="Benahmed F.H."/>
            <person name="Rasmussen M."/>
            <person name="Harbottle H."/>
            <person name="Soppet D."/>
            <person name="Nagaraja T.G."/>
            <person name="Davidson M."/>
        </authorList>
    </citation>
    <scope>NUCLEOTIDE SEQUENCE [LARGE SCALE GENOMIC DNA]</scope>
    <source>
        <strain evidence="7 8">B35</strain>
    </source>
</reference>
<gene>
    <name evidence="7" type="ORF">C095_03025</name>
</gene>
<dbReference type="GO" id="GO:0015109">
    <property type="term" value="F:chromate transmembrane transporter activity"/>
    <property type="evidence" value="ECO:0007669"/>
    <property type="project" value="InterPro"/>
</dbReference>
<evidence type="ECO:0000256" key="4">
    <source>
        <dbReference type="ARBA" id="ARBA00022692"/>
    </source>
</evidence>
<protein>
    <submittedName>
        <fullName evidence="7">Chromate transporter</fullName>
    </submittedName>
</protein>
<dbReference type="PATRIC" id="fig|1226633.4.peg.603"/>
<evidence type="ECO:0000313" key="8">
    <source>
        <dbReference type="Proteomes" id="UP000031184"/>
    </source>
</evidence>
<name>A0A017H2T2_9FUSO</name>
<dbReference type="PANTHER" id="PTHR43663:SF1">
    <property type="entry name" value="CHROMATE TRANSPORTER"/>
    <property type="match status" value="1"/>
</dbReference>
<dbReference type="InterPro" id="IPR052518">
    <property type="entry name" value="CHR_Transporter"/>
</dbReference>
<evidence type="ECO:0000256" key="5">
    <source>
        <dbReference type="ARBA" id="ARBA00022989"/>
    </source>
</evidence>
<comment type="caution">
    <text evidence="7">The sequence shown here is derived from an EMBL/GenBank/DDBJ whole genome shotgun (WGS) entry which is preliminary data.</text>
</comment>
<accession>A0A017H2T2</accession>
<evidence type="ECO:0000313" key="7">
    <source>
        <dbReference type="EMBL" id="KID49762.1"/>
    </source>
</evidence>
<dbReference type="RefSeq" id="WP_035915197.1">
    <property type="nucleotide sequence ID" value="NZ_AOJP01000010.1"/>
</dbReference>
<dbReference type="AlphaFoldDB" id="A0A017H2T2"/>
<keyword evidence="6" id="KW-0472">Membrane</keyword>
<evidence type="ECO:0000256" key="2">
    <source>
        <dbReference type="ARBA" id="ARBA00005262"/>
    </source>
</evidence>
<dbReference type="Proteomes" id="UP000031184">
    <property type="component" value="Unassembled WGS sequence"/>
</dbReference>
<dbReference type="InterPro" id="IPR003370">
    <property type="entry name" value="Chromate_transpt"/>
</dbReference>
<dbReference type="EMBL" id="AUZI01000011">
    <property type="protein sequence ID" value="KID49762.1"/>
    <property type="molecule type" value="Genomic_DNA"/>
</dbReference>
<keyword evidence="3" id="KW-1003">Cell membrane</keyword>
<dbReference type="PANTHER" id="PTHR43663">
    <property type="entry name" value="CHROMATE TRANSPORT PROTEIN-RELATED"/>
    <property type="match status" value="1"/>
</dbReference>
<evidence type="ECO:0000256" key="1">
    <source>
        <dbReference type="ARBA" id="ARBA00004651"/>
    </source>
</evidence>
<evidence type="ECO:0000256" key="6">
    <source>
        <dbReference type="ARBA" id="ARBA00023136"/>
    </source>
</evidence>
<dbReference type="GO" id="GO:0005886">
    <property type="term" value="C:plasma membrane"/>
    <property type="evidence" value="ECO:0007669"/>
    <property type="project" value="UniProtKB-SubCell"/>
</dbReference>
<sequence length="187" mass="20683">MIYINLVIGFLKVGCFAFGGAYGAIPLIREIVLSYAWLTEEELTYMIAVSESTPGPIMVNLATYIGSSQAGFWGAVLSTIAVILPSFFMVLLLMIVLKNMLENKYVRAILRGVKPCMIGIIFATGMYMILTNTGLHGEKKLDIRALLLVLFLFLLSFLPQKIVGKKLSSMNLIMLSAVFGIVFYDFC</sequence>
<organism evidence="7 8">
    <name type="scientific">Fusobacterium necrophorum subsp. funduliforme B35</name>
    <dbReference type="NCBI Taxonomy" id="1226633"/>
    <lineage>
        <taxon>Bacteria</taxon>
        <taxon>Fusobacteriati</taxon>
        <taxon>Fusobacteriota</taxon>
        <taxon>Fusobacteriia</taxon>
        <taxon>Fusobacteriales</taxon>
        <taxon>Fusobacteriaceae</taxon>
        <taxon>Fusobacterium</taxon>
    </lineage>
</organism>
<evidence type="ECO:0000256" key="3">
    <source>
        <dbReference type="ARBA" id="ARBA00022475"/>
    </source>
</evidence>